<accession>A0A8S3AQW4</accession>
<gene>
    <name evidence="1" type="ORF">GIL414_LOCUS44277</name>
</gene>
<proteinExistence type="predicted"/>
<dbReference type="SUPFAM" id="SSF50978">
    <property type="entry name" value="WD40 repeat-like"/>
    <property type="match status" value="1"/>
</dbReference>
<dbReference type="EMBL" id="CAJOBJ010133211">
    <property type="protein sequence ID" value="CAF4731042.1"/>
    <property type="molecule type" value="Genomic_DNA"/>
</dbReference>
<dbReference type="InterPro" id="IPR051150">
    <property type="entry name" value="SWT21/TCAB1_mRNA_Telomere"/>
</dbReference>
<sequence>MSLPERKRNSVLNPSLLQSITQAFSQSRTTVSSPSDDLAKLTVNTPTTCSSIEVIHDVSRLITREEPQLLSEEQTPLTPLLTLKHEFQYPTQTPRRSSNFLKGCKWSPDGLCLLTNSDDNQLRVFEISCDRLPSNEDLVRI</sequence>
<dbReference type="AlphaFoldDB" id="A0A8S3AQW4"/>
<name>A0A8S3AQW4_9BILA</name>
<dbReference type="InterPro" id="IPR036322">
    <property type="entry name" value="WD40_repeat_dom_sf"/>
</dbReference>
<organism evidence="1 2">
    <name type="scientific">Rotaria magnacalcarata</name>
    <dbReference type="NCBI Taxonomy" id="392030"/>
    <lineage>
        <taxon>Eukaryota</taxon>
        <taxon>Metazoa</taxon>
        <taxon>Spiralia</taxon>
        <taxon>Gnathifera</taxon>
        <taxon>Rotifera</taxon>
        <taxon>Eurotatoria</taxon>
        <taxon>Bdelloidea</taxon>
        <taxon>Philodinida</taxon>
        <taxon>Philodinidae</taxon>
        <taxon>Rotaria</taxon>
    </lineage>
</organism>
<protein>
    <submittedName>
        <fullName evidence="1">Uncharacterized protein</fullName>
    </submittedName>
</protein>
<comment type="caution">
    <text evidence="1">The sequence shown here is derived from an EMBL/GenBank/DDBJ whole genome shotgun (WGS) entry which is preliminary data.</text>
</comment>
<evidence type="ECO:0000313" key="2">
    <source>
        <dbReference type="Proteomes" id="UP000681720"/>
    </source>
</evidence>
<dbReference type="PANTHER" id="PTHR13211">
    <property type="entry name" value="TELOMERASE CAJAL BODY PROTEIN 1"/>
    <property type="match status" value="1"/>
</dbReference>
<dbReference type="PANTHER" id="PTHR13211:SF0">
    <property type="entry name" value="TELOMERASE CAJAL BODY PROTEIN 1"/>
    <property type="match status" value="1"/>
</dbReference>
<reference evidence="1" key="1">
    <citation type="submission" date="2021-02" db="EMBL/GenBank/DDBJ databases">
        <authorList>
            <person name="Nowell W R."/>
        </authorList>
    </citation>
    <scope>NUCLEOTIDE SEQUENCE</scope>
</reference>
<dbReference type="Proteomes" id="UP000681720">
    <property type="component" value="Unassembled WGS sequence"/>
</dbReference>
<evidence type="ECO:0000313" key="1">
    <source>
        <dbReference type="EMBL" id="CAF4731042.1"/>
    </source>
</evidence>